<sequence>MVEITFKWLRQCTEIPVLLLFFGFMVCDPVNTNFIIYRTCYIILDFDESDCARLGSNLSDNATKDLEKEVEPYANVLMMTQALLTQILPALLCLFIGPWSDKRGRKPVLISTLIGYTIGIIAQMVVVLIPTASPWYLLIGSSITILFGGFSPFLMAVLCYVTDITNEEERGFRIGVVETMLVLGMLFGSLCSSYIFALGGYLTVFGISAFCNFLALLYVIFVIIESVPNIENNQSDATPIFASKHIADMLKTTFNRRQSYIRCILLLTIGILTIYILASNSDSSIFFQFLRTKFQWTLEQYTLYKSLKDLVWIIGIYFGLSILHKLLKVGETPLLFWGFLTYFISVLMQALARASWQIYLAGVVRCISGVISPMCRSLISKLVAKEESGKIFSITITLESLTALMGAPLYTLVYNNTIDSNPGAFNFITAGFLGFEIVLNCDNCTKDVTRSSAVHDFIAPVDTNFIIFRTCYAWLGYNKLDCEKLGSKDAHNATGGLEKLVQPYANLIILTQATVTNIIPAITYLFVGAWSDRNGRKPVMLFAITGFLYHGIISLIVALAQSISPWYFLIGSVPASFLGRIPQLMMIMICYTIDNTDEENRGLRIGIIESIPVVAIFLGTLSSSFIFAAGGYSLVYSLDIMCNLFAFLYVLLVLTETSWSIREHDKITVYSFENISEMLQATFKSRINRGRSILLITLIVSTLCVLVGRADGTVTFQFLREKLKWDLQHYTLYSSISTFLGLIAMSACIGFLHKILKVAELSLMTAGISCYFFSSVILGFAVQDWHIYLAGGLKSIYVIFNPMFRSFVSKLISSEETGKVFSLAVTVDAIVAMLAGPLYVLIYNHSLNLNSGIFNFVTAAICGINLVLITIVIVLQKKGNEVKSEDRATLLFEDELSGDENQIEVY</sequence>
<dbReference type="Proteomes" id="UP001056778">
    <property type="component" value="Chromosome 2"/>
</dbReference>
<organism evidence="1 2">
    <name type="scientific">Holotrichia oblita</name>
    <name type="common">Chafer beetle</name>
    <dbReference type="NCBI Taxonomy" id="644536"/>
    <lineage>
        <taxon>Eukaryota</taxon>
        <taxon>Metazoa</taxon>
        <taxon>Ecdysozoa</taxon>
        <taxon>Arthropoda</taxon>
        <taxon>Hexapoda</taxon>
        <taxon>Insecta</taxon>
        <taxon>Pterygota</taxon>
        <taxon>Neoptera</taxon>
        <taxon>Endopterygota</taxon>
        <taxon>Coleoptera</taxon>
        <taxon>Polyphaga</taxon>
        <taxon>Scarabaeiformia</taxon>
        <taxon>Scarabaeidae</taxon>
        <taxon>Melolonthinae</taxon>
        <taxon>Holotrichia</taxon>
    </lineage>
</organism>
<accession>A0ACB9TIM6</accession>
<protein>
    <submittedName>
        <fullName evidence="1">MFS transporter</fullName>
    </submittedName>
</protein>
<reference evidence="1" key="1">
    <citation type="submission" date="2022-04" db="EMBL/GenBank/DDBJ databases">
        <title>Chromosome-scale genome assembly of Holotrichia oblita Faldermann.</title>
        <authorList>
            <person name="Rongchong L."/>
        </authorList>
    </citation>
    <scope>NUCLEOTIDE SEQUENCE</scope>
    <source>
        <strain evidence="1">81SQS9</strain>
    </source>
</reference>
<dbReference type="EMBL" id="CM043016">
    <property type="protein sequence ID" value="KAI4466665.1"/>
    <property type="molecule type" value="Genomic_DNA"/>
</dbReference>
<proteinExistence type="predicted"/>
<keyword evidence="2" id="KW-1185">Reference proteome</keyword>
<name>A0ACB9TIM6_HOLOL</name>
<evidence type="ECO:0000313" key="2">
    <source>
        <dbReference type="Proteomes" id="UP001056778"/>
    </source>
</evidence>
<comment type="caution">
    <text evidence="1">The sequence shown here is derived from an EMBL/GenBank/DDBJ whole genome shotgun (WGS) entry which is preliminary data.</text>
</comment>
<evidence type="ECO:0000313" key="1">
    <source>
        <dbReference type="EMBL" id="KAI4466665.1"/>
    </source>
</evidence>
<gene>
    <name evidence="1" type="ORF">MML48_2g00010430</name>
</gene>